<feature type="transmembrane region" description="Helical" evidence="1">
    <location>
        <begin position="213"/>
        <end position="235"/>
    </location>
</feature>
<organism evidence="2 3">
    <name type="scientific">Plasmodium berghei</name>
    <dbReference type="NCBI Taxonomy" id="5821"/>
    <lineage>
        <taxon>Eukaryota</taxon>
        <taxon>Sar</taxon>
        <taxon>Alveolata</taxon>
        <taxon>Apicomplexa</taxon>
        <taxon>Aconoidasida</taxon>
        <taxon>Haemosporida</taxon>
        <taxon>Plasmodiidae</taxon>
        <taxon>Plasmodium</taxon>
        <taxon>Plasmodium (Vinckeia)</taxon>
    </lineage>
</organism>
<evidence type="ECO:0000313" key="3">
    <source>
        <dbReference type="Proteomes" id="UP000220214"/>
    </source>
</evidence>
<gene>
    <name evidence="2" type="ORF">PBNK65E_000493600</name>
</gene>
<reference evidence="2 3" key="1">
    <citation type="submission" date="2016-05" db="EMBL/GenBank/DDBJ databases">
        <authorList>
            <consortium name="Pathogen Informatics"/>
        </authorList>
    </citation>
    <scope>NUCLEOTIDE SEQUENCE [LARGE SCALE GENOMIC DNA]</scope>
    <source>
        <strain evidence="2 3">NK65e</strain>
    </source>
</reference>
<keyword evidence="1" id="KW-0472">Membrane</keyword>
<dbReference type="VEuPathDB" id="PlasmoDB:PBANKA_0316100"/>
<sequence length="258" mass="30653">MEKSNNNLLVRSYISDYNKNSKFIEYDEKNNIHKKNDGHMIAELYQKNKTNIFSFLIKIFIVIQIIWISQFSSRNDVFGEKGISNYENWEHFKNNEIIRNHRILMENLLKSPSGPKYEILEKNVMDQIDHIYKTQSKSFWSKIMGFIKKMDLLFEREVIRILEYIEKEKEKPIKDGIKFFKSLKVFFNGLKLFSAPIAAAANTLLIYYFKPQIISLTIGIRLNILPIATVAYVIYKIYKVNSEIQKSKFKKKFSNKFK</sequence>
<dbReference type="EMBL" id="FLVA01000042">
    <property type="protein sequence ID" value="SBW38111.1"/>
    <property type="molecule type" value="Genomic_DNA"/>
</dbReference>
<accession>A0A1D3JNQ2</accession>
<feature type="transmembrane region" description="Helical" evidence="1">
    <location>
        <begin position="52"/>
        <end position="71"/>
    </location>
</feature>
<dbReference type="Proteomes" id="UP000220214">
    <property type="component" value="Unassembled WGS sequence"/>
</dbReference>
<protein>
    <submittedName>
        <fullName evidence="2">Uncharacterized protein</fullName>
    </submittedName>
</protein>
<keyword evidence="1" id="KW-1133">Transmembrane helix</keyword>
<name>A0A1D3JNQ2_PLABE</name>
<feature type="transmembrane region" description="Helical" evidence="1">
    <location>
        <begin position="185"/>
        <end position="207"/>
    </location>
</feature>
<proteinExistence type="predicted"/>
<evidence type="ECO:0000256" key="1">
    <source>
        <dbReference type="SAM" id="Phobius"/>
    </source>
</evidence>
<evidence type="ECO:0000313" key="2">
    <source>
        <dbReference type="EMBL" id="SBW38111.1"/>
    </source>
</evidence>
<keyword evidence="1" id="KW-0812">Transmembrane</keyword>
<dbReference type="AlphaFoldDB" id="A0A1D3JNQ2"/>